<protein>
    <recommendedName>
        <fullName evidence="1">Transposase DDE domain-containing protein</fullName>
    </recommendedName>
</protein>
<name>A0A6B1F9H9_9SYNE</name>
<dbReference type="AlphaFoldDB" id="A0A6B1F9H9"/>
<comment type="caution">
    <text evidence="2">The sequence shown here is derived from an EMBL/GenBank/DDBJ whole genome shotgun (WGS) entry which is preliminary data.</text>
</comment>
<sequence length="126" mass="13831">MPRRETGIYFAEGTKPALCDNARISRNRIFRGLAKRGRTTMGWFFGFKLHLRINHKGQPMAFKVTAGNSDARQPLEALTAALTGKRSATLPSPNPCIPAHAPPEPLSRIGATVKIRQAICSQCRCS</sequence>
<feature type="domain" description="Transposase DDE" evidence="1">
    <location>
        <begin position="5"/>
        <end position="85"/>
    </location>
</feature>
<evidence type="ECO:0000313" key="2">
    <source>
        <dbReference type="EMBL" id="MYG38385.1"/>
    </source>
</evidence>
<accession>A0A6B1F9H9</accession>
<organism evidence="2">
    <name type="scientific">Synechococcus sp. SB0676_bin_10</name>
    <dbReference type="NCBI Taxonomy" id="2604869"/>
    <lineage>
        <taxon>Bacteria</taxon>
        <taxon>Bacillati</taxon>
        <taxon>Cyanobacteriota</taxon>
        <taxon>Cyanophyceae</taxon>
        <taxon>Synechococcales</taxon>
        <taxon>Synechococcaceae</taxon>
        <taxon>Synechococcus</taxon>
    </lineage>
</organism>
<dbReference type="Pfam" id="PF13612">
    <property type="entry name" value="DDE_Tnp_1_3"/>
    <property type="match status" value="1"/>
</dbReference>
<dbReference type="InterPro" id="IPR025668">
    <property type="entry name" value="Tnp_DDE_dom"/>
</dbReference>
<gene>
    <name evidence="2" type="ORF">F4162_05220</name>
</gene>
<proteinExistence type="predicted"/>
<reference evidence="2" key="1">
    <citation type="submission" date="2019-09" db="EMBL/GenBank/DDBJ databases">
        <title>Characterisation of the sponge microbiome using genome-centric metagenomics.</title>
        <authorList>
            <person name="Engelberts J.P."/>
            <person name="Robbins S.J."/>
            <person name="De Goeij J.M."/>
            <person name="Aranda M."/>
            <person name="Bell S.C."/>
            <person name="Webster N.S."/>
        </authorList>
    </citation>
    <scope>NUCLEOTIDE SEQUENCE</scope>
    <source>
        <strain evidence="2">SB0676_bin_10</strain>
    </source>
</reference>
<evidence type="ECO:0000259" key="1">
    <source>
        <dbReference type="Pfam" id="PF13612"/>
    </source>
</evidence>
<dbReference type="EMBL" id="VYDO01000171">
    <property type="protein sequence ID" value="MYG38385.1"/>
    <property type="molecule type" value="Genomic_DNA"/>
</dbReference>